<dbReference type="InterPro" id="IPR011964">
    <property type="entry name" value="YVTN_b-propeller_repeat"/>
</dbReference>
<evidence type="ECO:0000313" key="3">
    <source>
        <dbReference type="Proteomes" id="UP000662747"/>
    </source>
</evidence>
<organism evidence="2 3">
    <name type="scientific">Pyxidicoccus parkwayensis</name>
    <dbReference type="NCBI Taxonomy" id="2813578"/>
    <lineage>
        <taxon>Bacteria</taxon>
        <taxon>Pseudomonadati</taxon>
        <taxon>Myxococcota</taxon>
        <taxon>Myxococcia</taxon>
        <taxon>Myxococcales</taxon>
        <taxon>Cystobacterineae</taxon>
        <taxon>Myxococcaceae</taxon>
        <taxon>Pyxidicoccus</taxon>
    </lineage>
</organism>
<keyword evidence="1" id="KW-0732">Signal</keyword>
<dbReference type="EMBL" id="CP071090">
    <property type="protein sequence ID" value="QSQ19777.1"/>
    <property type="molecule type" value="Genomic_DNA"/>
</dbReference>
<dbReference type="SUPFAM" id="SSF50974">
    <property type="entry name" value="Nitrous oxide reductase, N-terminal domain"/>
    <property type="match status" value="1"/>
</dbReference>
<dbReference type="PANTHER" id="PTHR47197:SF3">
    <property type="entry name" value="DIHYDRO-HEME D1 DEHYDROGENASE"/>
    <property type="match status" value="1"/>
</dbReference>
<dbReference type="InterPro" id="IPR015943">
    <property type="entry name" value="WD40/YVTN_repeat-like_dom_sf"/>
</dbReference>
<proteinExistence type="predicted"/>
<dbReference type="PANTHER" id="PTHR47197">
    <property type="entry name" value="PROTEIN NIRF"/>
    <property type="match status" value="1"/>
</dbReference>
<evidence type="ECO:0000313" key="2">
    <source>
        <dbReference type="EMBL" id="QSQ19777.1"/>
    </source>
</evidence>
<accession>A0ABX7NQH6</accession>
<dbReference type="InterPro" id="IPR011045">
    <property type="entry name" value="N2O_reductase_N"/>
</dbReference>
<feature type="signal peptide" evidence="1">
    <location>
        <begin position="1"/>
        <end position="34"/>
    </location>
</feature>
<protein>
    <submittedName>
        <fullName evidence="2">Serine/threonine protein kinase</fullName>
    </submittedName>
</protein>
<dbReference type="NCBIfam" id="TIGR02276">
    <property type="entry name" value="beta_rpt_yvtn"/>
    <property type="match status" value="1"/>
</dbReference>
<dbReference type="Proteomes" id="UP000662747">
    <property type="component" value="Chromosome"/>
</dbReference>
<feature type="chain" id="PRO_5046012632" evidence="1">
    <location>
        <begin position="35"/>
        <end position="416"/>
    </location>
</feature>
<reference evidence="2 3" key="1">
    <citation type="submission" date="2021-02" db="EMBL/GenBank/DDBJ databases">
        <title>De Novo genome assembly of isolated myxobacteria.</title>
        <authorList>
            <person name="Stevens D.C."/>
        </authorList>
    </citation>
    <scope>NUCLEOTIDE SEQUENCE [LARGE SCALE GENOMIC DNA]</scope>
    <source>
        <strain evidence="3">SCPEA02</strain>
    </source>
</reference>
<gene>
    <name evidence="2" type="ORF">JY651_31395</name>
</gene>
<sequence length="416" mass="45721">MGTRQVGASMGQWRAPVVALCAAVSMLVSFGAAAQTPSSMREVLLVGNNWDGTADIIDVRTYQRLARINVVPDRSQRMLEISLDPVRLTYFLFIREQVGEGHDQLVDDMFASKDGKVIFVSRPSFADVVAIDLSTGNLRWRTRVGGNRADHMAISPDGTRLAVSASTANRVEIIDTATGNIVGNFPSGDNPHENNYSRDGSKIFHASIGTVYTALDTPDLDSSKGERIFRIVDARTLQVLKTLNMRQKLAEMGMPDMSAAVRPMALSPDERFLYFQVSFFHGFVEYDLEQDRVTRIAHLPVPPETQALRRDQYVLDSAHHGLAMSGDGTKLCVAGTMSNYAAIVSRETFRYSIRPLGARTYWATTSADGNYCYVSVAGDDTVSVISYATEAEVARIPVGDHPQRARTARLATSLFP</sequence>
<evidence type="ECO:0000256" key="1">
    <source>
        <dbReference type="SAM" id="SignalP"/>
    </source>
</evidence>
<keyword evidence="2" id="KW-0418">Kinase</keyword>
<dbReference type="GO" id="GO:0004674">
    <property type="term" value="F:protein serine/threonine kinase activity"/>
    <property type="evidence" value="ECO:0007669"/>
    <property type="project" value="UniProtKB-KW"/>
</dbReference>
<dbReference type="InterPro" id="IPR051200">
    <property type="entry name" value="Host-pathogen_enzymatic-act"/>
</dbReference>
<keyword evidence="2" id="KW-0723">Serine/threonine-protein kinase</keyword>
<keyword evidence="2" id="KW-0808">Transferase</keyword>
<keyword evidence="3" id="KW-1185">Reference proteome</keyword>
<dbReference type="Gene3D" id="2.130.10.10">
    <property type="entry name" value="YVTN repeat-like/Quinoprotein amine dehydrogenase"/>
    <property type="match status" value="2"/>
</dbReference>
<name>A0ABX7NQH6_9BACT</name>